<evidence type="ECO:0000256" key="1">
    <source>
        <dbReference type="SAM" id="MobiDB-lite"/>
    </source>
</evidence>
<dbReference type="InterPro" id="IPR002509">
    <property type="entry name" value="NODB_dom"/>
</dbReference>
<reference evidence="3 4" key="1">
    <citation type="submission" date="2017-08" db="EMBL/GenBank/DDBJ databases">
        <title>Burning lignite coal seam in the remote Altai Mountains harbors a hydrogen-driven thermophilic microbial community.</title>
        <authorList>
            <person name="Kadnikov V.V."/>
            <person name="Mardanov A.V."/>
            <person name="Ivasenko D."/>
            <person name="Beletsky A.V."/>
            <person name="Karnachuk O.V."/>
            <person name="Ravin N.V."/>
        </authorList>
    </citation>
    <scope>NUCLEOTIDE SEQUENCE [LARGE SCALE GENOMIC DNA]</scope>
    <source>
        <strain evidence="3">AL33</strain>
    </source>
</reference>
<dbReference type="CDD" id="cd10917">
    <property type="entry name" value="CE4_NodB_like_6s_7s"/>
    <property type="match status" value="1"/>
</dbReference>
<dbReference type="Gene3D" id="3.20.20.370">
    <property type="entry name" value="Glycoside hydrolase/deacetylase"/>
    <property type="match status" value="1"/>
</dbReference>
<dbReference type="RefSeq" id="WP_272999445.1">
    <property type="nucleotide sequence ID" value="NZ_PEBV01000002.1"/>
</dbReference>
<dbReference type="InterPro" id="IPR050248">
    <property type="entry name" value="Polysacc_deacetylase_ArnD"/>
</dbReference>
<evidence type="ECO:0000259" key="2">
    <source>
        <dbReference type="PROSITE" id="PS51677"/>
    </source>
</evidence>
<protein>
    <submittedName>
        <fullName evidence="3">Polysaccharide deacetylase</fullName>
    </submittedName>
</protein>
<sequence length="377" mass="40252">MRRPDRSGSGIGRPNIRPLRCRPPAPSTFRPLFRRAGLSALIALLLLLAAGCARSAVGPAAPSPYEASDRAPARENGPDDAGREVPMPPVAEVPADRSGMPDDPAGVPDPSPHEPVIHPVGGAGAADAPGAILPASPPAPVAEPGPPSGGEAGEAYFVDPKSFTLKADGARSGASSEVQAPRAPAERVVLITVDDAPRGESTEALLGLFDRYHVRAIWFLNGIYAETHPALVREIVRRGHLLGNHTWSHKNLASLTPAEIEREVVGLNDWIEKTAGVRPAYFRPPYGIMPTKDRAKAEAIRKILAREGMQMMNWSLGSRDWEFSRPDDIVRTVVDHAFSGAVILFHDKKTTAEAMAPILERLSGAGYRFPAPSGPRP</sequence>
<dbReference type="PROSITE" id="PS51677">
    <property type="entry name" value="NODB"/>
    <property type="match status" value="1"/>
</dbReference>
<dbReference type="Pfam" id="PF01522">
    <property type="entry name" value="Polysacc_deac_1"/>
    <property type="match status" value="1"/>
</dbReference>
<dbReference type="EMBL" id="PEBV01000002">
    <property type="protein sequence ID" value="PTQ54643.1"/>
    <property type="molecule type" value="Genomic_DNA"/>
</dbReference>
<accession>A0A2T5GEP1</accession>
<dbReference type="InterPro" id="IPR011330">
    <property type="entry name" value="Glyco_hydro/deAcase_b/a-brl"/>
</dbReference>
<evidence type="ECO:0000313" key="3">
    <source>
        <dbReference type="EMBL" id="PTQ54643.1"/>
    </source>
</evidence>
<organism evidence="3 4">
    <name type="scientific">Hydrogenibacillus schlegelii</name>
    <name type="common">Bacillus schlegelii</name>
    <dbReference type="NCBI Taxonomy" id="1484"/>
    <lineage>
        <taxon>Bacteria</taxon>
        <taxon>Bacillati</taxon>
        <taxon>Bacillota</taxon>
        <taxon>Bacilli</taxon>
        <taxon>Bacillales</taxon>
        <taxon>Bacillales Family X. Incertae Sedis</taxon>
        <taxon>Hydrogenibacillus</taxon>
    </lineage>
</organism>
<dbReference type="AlphaFoldDB" id="A0A2T5GEP1"/>
<feature type="region of interest" description="Disordered" evidence="1">
    <location>
        <begin position="58"/>
        <end position="153"/>
    </location>
</feature>
<gene>
    <name evidence="3" type="ORF">HSCHL_2234</name>
</gene>
<dbReference type="SUPFAM" id="SSF88713">
    <property type="entry name" value="Glycoside hydrolase/deacetylase"/>
    <property type="match status" value="1"/>
</dbReference>
<dbReference type="Proteomes" id="UP000244180">
    <property type="component" value="Unassembled WGS sequence"/>
</dbReference>
<comment type="caution">
    <text evidence="3">The sequence shown here is derived from an EMBL/GenBank/DDBJ whole genome shotgun (WGS) entry which is preliminary data.</text>
</comment>
<feature type="region of interest" description="Disordered" evidence="1">
    <location>
        <begin position="1"/>
        <end position="25"/>
    </location>
</feature>
<feature type="compositionally biased region" description="Basic and acidic residues" evidence="1">
    <location>
        <begin position="67"/>
        <end position="83"/>
    </location>
</feature>
<name>A0A2T5GEP1_HYDSH</name>
<feature type="compositionally biased region" description="Pro residues" evidence="1">
    <location>
        <begin position="135"/>
        <end position="147"/>
    </location>
</feature>
<proteinExistence type="predicted"/>
<dbReference type="GO" id="GO:0005975">
    <property type="term" value="P:carbohydrate metabolic process"/>
    <property type="evidence" value="ECO:0007669"/>
    <property type="project" value="InterPro"/>
</dbReference>
<dbReference type="GO" id="GO:0016810">
    <property type="term" value="F:hydrolase activity, acting on carbon-nitrogen (but not peptide) bonds"/>
    <property type="evidence" value="ECO:0007669"/>
    <property type="project" value="InterPro"/>
</dbReference>
<feature type="domain" description="NodB homology" evidence="2">
    <location>
        <begin position="187"/>
        <end position="370"/>
    </location>
</feature>
<dbReference type="PANTHER" id="PTHR10587">
    <property type="entry name" value="GLYCOSYL TRANSFERASE-RELATED"/>
    <property type="match status" value="1"/>
</dbReference>
<evidence type="ECO:0000313" key="4">
    <source>
        <dbReference type="Proteomes" id="UP000244180"/>
    </source>
</evidence>